<feature type="transmembrane region" description="Helical" evidence="10">
    <location>
        <begin position="172"/>
        <end position="191"/>
    </location>
</feature>
<dbReference type="GO" id="GO:0016887">
    <property type="term" value="F:ATP hydrolysis activity"/>
    <property type="evidence" value="ECO:0007669"/>
    <property type="project" value="InterPro"/>
</dbReference>
<dbReference type="SFLD" id="SFLDF00027">
    <property type="entry name" value="p-type_atpase"/>
    <property type="match status" value="1"/>
</dbReference>
<feature type="transmembrane region" description="Helical" evidence="10">
    <location>
        <begin position="844"/>
        <end position="865"/>
    </location>
</feature>
<evidence type="ECO:0000256" key="2">
    <source>
        <dbReference type="ARBA" id="ARBA00006024"/>
    </source>
</evidence>
<dbReference type="InterPro" id="IPR018303">
    <property type="entry name" value="ATPase_P-typ_P_site"/>
</dbReference>
<dbReference type="PROSITE" id="PS50846">
    <property type="entry name" value="HMA_2"/>
    <property type="match status" value="1"/>
</dbReference>
<evidence type="ECO:0000256" key="1">
    <source>
        <dbReference type="ARBA" id="ARBA00004141"/>
    </source>
</evidence>
<dbReference type="PRINTS" id="PR00119">
    <property type="entry name" value="CATATPASE"/>
</dbReference>
<dbReference type="InterPro" id="IPR023298">
    <property type="entry name" value="ATPase_P-typ_TM_dom_sf"/>
</dbReference>
<comment type="caution">
    <text evidence="12">The sequence shown here is derived from an EMBL/GenBank/DDBJ whole genome shotgun (WGS) entry which is preliminary data.</text>
</comment>
<dbReference type="OrthoDB" id="432719at2759"/>
<dbReference type="InterPro" id="IPR036412">
    <property type="entry name" value="HAD-like_sf"/>
</dbReference>
<keyword evidence="6 10" id="KW-0067">ATP-binding</keyword>
<dbReference type="PANTHER" id="PTHR43520:SF19">
    <property type="entry name" value="COPPER-TRANSPORTING ATPASE PAA2, CHLOROPLASTIC"/>
    <property type="match status" value="1"/>
</dbReference>
<evidence type="ECO:0000313" key="13">
    <source>
        <dbReference type="Proteomes" id="UP000036987"/>
    </source>
</evidence>
<protein>
    <submittedName>
        <fullName evidence="12">Copper-transporting ATPase PAA2, chloroplastic</fullName>
    </submittedName>
</protein>
<comment type="similarity">
    <text evidence="2 10">Belongs to the cation transport ATPase (P-type) (TC 3.A.3) family. Type IB subfamily.</text>
</comment>
<organism evidence="12 13">
    <name type="scientific">Zostera marina</name>
    <name type="common">Eelgrass</name>
    <dbReference type="NCBI Taxonomy" id="29655"/>
    <lineage>
        <taxon>Eukaryota</taxon>
        <taxon>Viridiplantae</taxon>
        <taxon>Streptophyta</taxon>
        <taxon>Embryophyta</taxon>
        <taxon>Tracheophyta</taxon>
        <taxon>Spermatophyta</taxon>
        <taxon>Magnoliopsida</taxon>
        <taxon>Liliopsida</taxon>
        <taxon>Zosteraceae</taxon>
        <taxon>Zostera</taxon>
    </lineage>
</organism>
<dbReference type="SUPFAM" id="SSF56784">
    <property type="entry name" value="HAD-like"/>
    <property type="match status" value="1"/>
</dbReference>
<dbReference type="GO" id="GO:0043682">
    <property type="term" value="F:P-type divalent copper transporter activity"/>
    <property type="evidence" value="ECO:0000318"/>
    <property type="project" value="GO_Central"/>
</dbReference>
<dbReference type="SUPFAM" id="SSF81665">
    <property type="entry name" value="Calcium ATPase, transmembrane domain M"/>
    <property type="match status" value="1"/>
</dbReference>
<evidence type="ECO:0000259" key="11">
    <source>
        <dbReference type="PROSITE" id="PS50846"/>
    </source>
</evidence>
<evidence type="ECO:0000256" key="7">
    <source>
        <dbReference type="ARBA" id="ARBA00022967"/>
    </source>
</evidence>
<evidence type="ECO:0000256" key="3">
    <source>
        <dbReference type="ARBA" id="ARBA00022692"/>
    </source>
</evidence>
<dbReference type="NCBIfam" id="TIGR01525">
    <property type="entry name" value="ATPase-IB_hvy"/>
    <property type="match status" value="1"/>
</dbReference>
<dbReference type="Pfam" id="PF00702">
    <property type="entry name" value="Hydrolase"/>
    <property type="match status" value="1"/>
</dbReference>
<dbReference type="OMA" id="HDMDNMH"/>
<dbReference type="Gene3D" id="2.70.150.10">
    <property type="entry name" value="Calcium-transporting ATPase, cytoplasmic transduction domain A"/>
    <property type="match status" value="1"/>
</dbReference>
<keyword evidence="9 10" id="KW-0472">Membrane</keyword>
<dbReference type="PROSITE" id="PS00154">
    <property type="entry name" value="ATPASE_E1_E2"/>
    <property type="match status" value="1"/>
</dbReference>
<feature type="transmembrane region" description="Helical" evidence="10">
    <location>
        <begin position="491"/>
        <end position="514"/>
    </location>
</feature>
<evidence type="ECO:0000256" key="9">
    <source>
        <dbReference type="ARBA" id="ARBA00023136"/>
    </source>
</evidence>
<comment type="subcellular location">
    <subcellularLocation>
        <location evidence="1">Membrane</location>
        <topology evidence="1">Multi-pass membrane protein</topology>
    </subcellularLocation>
</comment>
<evidence type="ECO:0000256" key="8">
    <source>
        <dbReference type="ARBA" id="ARBA00022989"/>
    </source>
</evidence>
<dbReference type="InterPro" id="IPR008250">
    <property type="entry name" value="ATPase_P-typ_transduc_dom_A_sf"/>
</dbReference>
<dbReference type="PANTHER" id="PTHR43520">
    <property type="entry name" value="ATP7, ISOFORM B"/>
    <property type="match status" value="1"/>
</dbReference>
<dbReference type="FunFam" id="3.40.1110.10:FF:000046">
    <property type="entry name" value="Copper-transporting ATPase PAA2, chloroplastic"/>
    <property type="match status" value="1"/>
</dbReference>
<dbReference type="InterPro" id="IPR023214">
    <property type="entry name" value="HAD_sf"/>
</dbReference>
<dbReference type="InterPro" id="IPR006121">
    <property type="entry name" value="HMA_dom"/>
</dbReference>
<dbReference type="Gene3D" id="3.40.50.1000">
    <property type="entry name" value="HAD superfamily/HAD-like"/>
    <property type="match status" value="1"/>
</dbReference>
<proteinExistence type="inferred from homology"/>
<evidence type="ECO:0000256" key="4">
    <source>
        <dbReference type="ARBA" id="ARBA00022723"/>
    </source>
</evidence>
<feature type="transmembrane region" description="Helical" evidence="10">
    <location>
        <begin position="243"/>
        <end position="263"/>
    </location>
</feature>
<keyword evidence="7" id="KW-1278">Translocase</keyword>
<keyword evidence="5 10" id="KW-0547">Nucleotide-binding</keyword>
<dbReference type="SUPFAM" id="SSF81653">
    <property type="entry name" value="Calcium ATPase, transduction domain A"/>
    <property type="match status" value="1"/>
</dbReference>
<dbReference type="SUPFAM" id="SSF55008">
    <property type="entry name" value="HMA, heavy metal-associated domain"/>
    <property type="match status" value="1"/>
</dbReference>
<dbReference type="FunFam" id="2.70.150.10:FF:000002">
    <property type="entry name" value="Copper-transporting ATPase 1, putative"/>
    <property type="match status" value="1"/>
</dbReference>
<dbReference type="GO" id="GO:0055070">
    <property type="term" value="P:copper ion homeostasis"/>
    <property type="evidence" value="ECO:0000318"/>
    <property type="project" value="GO_Central"/>
</dbReference>
<evidence type="ECO:0000313" key="12">
    <source>
        <dbReference type="EMBL" id="KMZ68338.1"/>
    </source>
</evidence>
<dbReference type="InterPro" id="IPR001757">
    <property type="entry name" value="P_typ_ATPase"/>
</dbReference>
<dbReference type="Pfam" id="PF00122">
    <property type="entry name" value="E1-E2_ATPase"/>
    <property type="match status" value="1"/>
</dbReference>
<reference evidence="13" key="1">
    <citation type="journal article" date="2016" name="Nature">
        <title>The genome of the seagrass Zostera marina reveals angiosperm adaptation to the sea.</title>
        <authorList>
            <person name="Olsen J.L."/>
            <person name="Rouze P."/>
            <person name="Verhelst B."/>
            <person name="Lin Y.-C."/>
            <person name="Bayer T."/>
            <person name="Collen J."/>
            <person name="Dattolo E."/>
            <person name="De Paoli E."/>
            <person name="Dittami S."/>
            <person name="Maumus F."/>
            <person name="Michel G."/>
            <person name="Kersting A."/>
            <person name="Lauritano C."/>
            <person name="Lohaus R."/>
            <person name="Toepel M."/>
            <person name="Tonon T."/>
            <person name="Vanneste K."/>
            <person name="Amirebrahimi M."/>
            <person name="Brakel J."/>
            <person name="Bostroem C."/>
            <person name="Chovatia M."/>
            <person name="Grimwood J."/>
            <person name="Jenkins J.W."/>
            <person name="Jueterbock A."/>
            <person name="Mraz A."/>
            <person name="Stam W.T."/>
            <person name="Tice H."/>
            <person name="Bornberg-Bauer E."/>
            <person name="Green P.J."/>
            <person name="Pearson G.A."/>
            <person name="Procaccini G."/>
            <person name="Duarte C.M."/>
            <person name="Schmutz J."/>
            <person name="Reusch T.B.H."/>
            <person name="Van de Peer Y."/>
        </authorList>
    </citation>
    <scope>NUCLEOTIDE SEQUENCE [LARGE SCALE GENOMIC DNA]</scope>
    <source>
        <strain evidence="13">cv. Finnish</strain>
    </source>
</reference>
<sequence>MATLLLRAFLSPIPNRKTFPLPPLYVQPPNFHNLSATTPSLCVKAVGVQAPTDTSLSQATVNQDDPSFPASVLLEVSGMMCGACAARVKGILTADDRVESAAVNMITETAAVLLRSGEVDTDIGDDLAKKMTECGFPSKRRRREIGIEENVKKWKEMAVKKQELLYKSRNRVVFAWTLVALCCGSHVTHILPSLGIHVSHGPFLHLLHNSYVKCGIAVISFLGPGRDILLDGLRTLIKRSPNMNSLVGFGSIAAFLISAISLLNPDLKWDAPFFDEPVMLLGFVLLGRSLEEKARLKASSDMNELLSLVSSQSRLVISSEGSPTDNVLSDDTICIEVPTDEVRVGDSVLVLPGEIIPIDGKVIAGRSVVDESMLTGESLPVFKESGLSVSSGTINWDGPLKIEAFTTGSMSTISKIIHMVEDAQSKEAPIQRLADSIAGPFVYSVMTLSAATFAFWYFIGTNIFPDVLLNDITGLTDGNSLLLSLKLSVDVLVVSCPCALGLATPTAILVGTSLGAKKGLLIRGGDVLERLAGVDVVALDKTGTLTEGKPVVTAVASLVHEDSEILRLAAAVEKTASHPIARAIINKAEALKLQIPSTQGQLTEPGFGCCSEVEGSLVAVGTLEWVSGHFYDNLIQPNLSDLERQLSHLSDDSTPEANHSKTVVYVGRKGEGVIGAIAVSDILRHDAVSTVSRLRQKGIKIFLLSGDREDAVISMGEKVGIEKESIKASLNPEQKSSFISKLQSEGHCVAMVGDGINDAPSLALADVGIALQIEAKENAASDAASVILLGNKLSQIVDAMDLSQATIAKVQQNLTWAVAYNLVAIPIAAGVLLPHFDFAMTPSISGGLMALSSIVVVANSLLLQLHGRNPWNMK</sequence>
<dbReference type="InterPro" id="IPR023299">
    <property type="entry name" value="ATPase_P-typ_cyto_dom_N"/>
</dbReference>
<dbReference type="STRING" id="29655.A0A0K9PH03"/>
<evidence type="ECO:0000256" key="5">
    <source>
        <dbReference type="ARBA" id="ARBA00022741"/>
    </source>
</evidence>
<dbReference type="SFLD" id="SFLDS00003">
    <property type="entry name" value="Haloacid_Dehalogenase"/>
    <property type="match status" value="1"/>
</dbReference>
<dbReference type="AlphaFoldDB" id="A0A0K9PH03"/>
<evidence type="ECO:0000256" key="6">
    <source>
        <dbReference type="ARBA" id="ARBA00022840"/>
    </source>
</evidence>
<keyword evidence="8 10" id="KW-1133">Transmembrane helix</keyword>
<feature type="transmembrane region" description="Helical" evidence="10">
    <location>
        <begin position="441"/>
        <end position="459"/>
    </location>
</feature>
<dbReference type="CDD" id="cd02079">
    <property type="entry name" value="P-type_ATPase_HM"/>
    <property type="match status" value="1"/>
</dbReference>
<feature type="domain" description="HMA" evidence="11">
    <location>
        <begin position="70"/>
        <end position="139"/>
    </location>
</feature>
<dbReference type="Pfam" id="PF00403">
    <property type="entry name" value="HMA"/>
    <property type="match status" value="1"/>
</dbReference>
<dbReference type="Gene3D" id="3.40.1110.10">
    <property type="entry name" value="Calcium-transporting ATPase, cytoplasmic domain N"/>
    <property type="match status" value="1"/>
</dbReference>
<feature type="transmembrane region" description="Helical" evidence="10">
    <location>
        <begin position="269"/>
        <end position="287"/>
    </location>
</feature>
<dbReference type="GO" id="GO:0005507">
    <property type="term" value="F:copper ion binding"/>
    <property type="evidence" value="ECO:0000318"/>
    <property type="project" value="GO_Central"/>
</dbReference>
<dbReference type="GO" id="GO:0005524">
    <property type="term" value="F:ATP binding"/>
    <property type="evidence" value="ECO:0007669"/>
    <property type="project" value="UniProtKB-UniRule"/>
</dbReference>
<dbReference type="EMBL" id="LFYR01000841">
    <property type="protein sequence ID" value="KMZ68338.1"/>
    <property type="molecule type" value="Genomic_DNA"/>
</dbReference>
<dbReference type="GO" id="GO:0016020">
    <property type="term" value="C:membrane"/>
    <property type="evidence" value="ECO:0000318"/>
    <property type="project" value="GO_Central"/>
</dbReference>
<keyword evidence="13" id="KW-1185">Reference proteome</keyword>
<feature type="transmembrane region" description="Helical" evidence="10">
    <location>
        <begin position="814"/>
        <end position="832"/>
    </location>
</feature>
<dbReference type="CDD" id="cd00371">
    <property type="entry name" value="HMA"/>
    <property type="match status" value="1"/>
</dbReference>
<evidence type="ECO:0000256" key="10">
    <source>
        <dbReference type="RuleBase" id="RU362081"/>
    </source>
</evidence>
<dbReference type="Proteomes" id="UP000036987">
    <property type="component" value="Unassembled WGS sequence"/>
</dbReference>
<dbReference type="InterPro" id="IPR027256">
    <property type="entry name" value="P-typ_ATPase_IB"/>
</dbReference>
<keyword evidence="3 10" id="KW-0812">Transmembrane</keyword>
<name>A0A0K9PH03_ZOSMR</name>
<dbReference type="SUPFAM" id="SSF81660">
    <property type="entry name" value="Metal cation-transporting ATPase, ATP-binding domain N"/>
    <property type="match status" value="1"/>
</dbReference>
<dbReference type="Gene3D" id="3.30.70.100">
    <property type="match status" value="1"/>
</dbReference>
<dbReference type="InterPro" id="IPR059000">
    <property type="entry name" value="ATPase_P-type_domA"/>
</dbReference>
<dbReference type="SFLD" id="SFLDG00002">
    <property type="entry name" value="C1.7:_P-type_atpase_like"/>
    <property type="match status" value="1"/>
</dbReference>
<dbReference type="NCBIfam" id="TIGR01494">
    <property type="entry name" value="ATPase_P-type"/>
    <property type="match status" value="2"/>
</dbReference>
<gene>
    <name evidence="12" type="ORF">ZOSMA_240G00160</name>
</gene>
<dbReference type="InterPro" id="IPR036163">
    <property type="entry name" value="HMA_dom_sf"/>
</dbReference>
<accession>A0A0K9PH03</accession>
<keyword evidence="4 10" id="KW-0479">Metal-binding</keyword>
<feature type="transmembrane region" description="Helical" evidence="10">
    <location>
        <begin position="203"/>
        <end position="222"/>
    </location>
</feature>
<dbReference type="InterPro" id="IPR044492">
    <property type="entry name" value="P_typ_ATPase_HD_dom"/>
</dbReference>